<dbReference type="PROSITE" id="PS51502">
    <property type="entry name" value="S_R_A_B_BARREL"/>
    <property type="match status" value="1"/>
</dbReference>
<dbReference type="InterPro" id="IPR011008">
    <property type="entry name" value="Dimeric_a/b-barrel"/>
</dbReference>
<organism evidence="2 3">
    <name type="scientific">Nocardia neocaledoniensis</name>
    <dbReference type="NCBI Taxonomy" id="236511"/>
    <lineage>
        <taxon>Bacteria</taxon>
        <taxon>Bacillati</taxon>
        <taxon>Actinomycetota</taxon>
        <taxon>Actinomycetes</taxon>
        <taxon>Mycobacteriales</taxon>
        <taxon>Nocardiaceae</taxon>
        <taxon>Nocardia</taxon>
    </lineage>
</organism>
<protein>
    <submittedName>
        <fullName evidence="2">Stress responsive alpha/beta barrel protein</fullName>
    </submittedName>
</protein>
<comment type="caution">
    <text evidence="2">The sequence shown here is derived from an EMBL/GenBank/DDBJ whole genome shotgun (WGS) entry which is preliminary data.</text>
</comment>
<dbReference type="AlphaFoldDB" id="A0A317N5G7"/>
<accession>A0A317N5G7</accession>
<evidence type="ECO:0000313" key="2">
    <source>
        <dbReference type="EMBL" id="PWV70314.1"/>
    </source>
</evidence>
<name>A0A317N5G7_9NOCA</name>
<evidence type="ECO:0000259" key="1">
    <source>
        <dbReference type="PROSITE" id="PS51502"/>
    </source>
</evidence>
<dbReference type="EMBL" id="QGTL01000013">
    <property type="protein sequence ID" value="PWV70314.1"/>
    <property type="molecule type" value="Genomic_DNA"/>
</dbReference>
<evidence type="ECO:0000313" key="3">
    <source>
        <dbReference type="Proteomes" id="UP000246410"/>
    </source>
</evidence>
<dbReference type="Proteomes" id="UP000246410">
    <property type="component" value="Unassembled WGS sequence"/>
</dbReference>
<sequence length="210" mass="23279">MYEVVRLIHFAPGADPATAERWTSALRTLLPGAARTLVEPTLTGVRNGGDVLAHWWFEEAGDWAPGAGQVAAALEDPVVAHVDGVEYLGGTRGLAEPGATGTVHRVLLLRVAPETSGPIVRRFEADLLRMPEHIPTIRTWQLSPVLRATGTSPWTHVWEQEFTDLDGLNGPYLMHPVHWALVDRWFDPECPEMIVRDRVCHSFCRNAPRS</sequence>
<gene>
    <name evidence="2" type="ORF">DFR69_11327</name>
</gene>
<feature type="domain" description="Stress-response A/B barrel" evidence="1">
    <location>
        <begin position="103"/>
        <end position="198"/>
    </location>
</feature>
<dbReference type="Pfam" id="PF07876">
    <property type="entry name" value="Dabb"/>
    <property type="match status" value="1"/>
</dbReference>
<proteinExistence type="predicted"/>
<dbReference type="SUPFAM" id="SSF54909">
    <property type="entry name" value="Dimeric alpha+beta barrel"/>
    <property type="match status" value="1"/>
</dbReference>
<dbReference type="InterPro" id="IPR013097">
    <property type="entry name" value="Dabb"/>
</dbReference>
<reference evidence="2 3" key="1">
    <citation type="submission" date="2018-05" db="EMBL/GenBank/DDBJ databases">
        <title>Genomic Encyclopedia of Type Strains, Phase IV (KMG-IV): sequencing the most valuable type-strain genomes for metagenomic binning, comparative biology and taxonomic classification.</title>
        <authorList>
            <person name="Goeker M."/>
        </authorList>
    </citation>
    <scope>NUCLEOTIDE SEQUENCE [LARGE SCALE GENOMIC DNA]</scope>
    <source>
        <strain evidence="2 3">DSM 44717</strain>
    </source>
</reference>
<dbReference type="RefSeq" id="WP_110040586.1">
    <property type="nucleotide sequence ID" value="NZ_QGTL01000013.1"/>
</dbReference>
<keyword evidence="3" id="KW-1185">Reference proteome</keyword>
<dbReference type="Gene3D" id="3.30.70.100">
    <property type="match status" value="1"/>
</dbReference>
<dbReference type="SMART" id="SM00886">
    <property type="entry name" value="Dabb"/>
    <property type="match status" value="1"/>
</dbReference>